<dbReference type="Gene3D" id="3.40.250.10">
    <property type="entry name" value="Rhodanese-like domain"/>
    <property type="match status" value="1"/>
</dbReference>
<gene>
    <name evidence="3" type="ORF">JCM14722_20880</name>
</gene>
<evidence type="ECO:0000256" key="1">
    <source>
        <dbReference type="SAM" id="SignalP"/>
    </source>
</evidence>
<feature type="signal peptide" evidence="1">
    <location>
        <begin position="1"/>
        <end position="23"/>
    </location>
</feature>
<dbReference type="EMBL" id="AP026708">
    <property type="protein sequence ID" value="BDQ34546.1"/>
    <property type="molecule type" value="Genomic_DNA"/>
</dbReference>
<reference evidence="3" key="1">
    <citation type="submission" date="2022-08" db="EMBL/GenBank/DDBJ databases">
        <title>Genome Sequence of the sulphate-reducing bacterium, Pseudodesulfovibrio portus JCM14722.</title>
        <authorList>
            <person name="Kondo R."/>
            <person name="Kataoka T."/>
        </authorList>
    </citation>
    <scope>NUCLEOTIDE SEQUENCE</scope>
    <source>
        <strain evidence="3">JCM 14722</strain>
    </source>
</reference>
<dbReference type="SUPFAM" id="SSF52821">
    <property type="entry name" value="Rhodanese/Cell cycle control phosphatase"/>
    <property type="match status" value="1"/>
</dbReference>
<sequence length="121" mass="13282">MRKKIILMACLLLAFAFSAVPSAADENEVWWASAKAEAERDGYGLIDDATLGDRVRSGDAPLILDARADYEFAAGHIPGAVNMEFDLGDRLGLPEAKQQEIRELLGPDTARPVVIYCRSFR</sequence>
<dbReference type="InterPro" id="IPR036873">
    <property type="entry name" value="Rhodanese-like_dom_sf"/>
</dbReference>
<evidence type="ECO:0000313" key="4">
    <source>
        <dbReference type="Proteomes" id="UP001061361"/>
    </source>
</evidence>
<evidence type="ECO:0000313" key="3">
    <source>
        <dbReference type="EMBL" id="BDQ34546.1"/>
    </source>
</evidence>
<feature type="domain" description="Rhodanese" evidence="2">
    <location>
        <begin position="57"/>
        <end position="119"/>
    </location>
</feature>
<dbReference type="PROSITE" id="PS50206">
    <property type="entry name" value="RHODANESE_3"/>
    <property type="match status" value="1"/>
</dbReference>
<name>A0ABM8ASX9_9BACT</name>
<evidence type="ECO:0000259" key="2">
    <source>
        <dbReference type="PROSITE" id="PS50206"/>
    </source>
</evidence>
<accession>A0ABM8ASX9</accession>
<feature type="chain" id="PRO_5045939744" description="Rhodanese domain-containing protein" evidence="1">
    <location>
        <begin position="24"/>
        <end position="121"/>
    </location>
</feature>
<keyword evidence="1" id="KW-0732">Signal</keyword>
<dbReference type="Proteomes" id="UP001061361">
    <property type="component" value="Chromosome"/>
</dbReference>
<dbReference type="CDD" id="cd00158">
    <property type="entry name" value="RHOD"/>
    <property type="match status" value="1"/>
</dbReference>
<protein>
    <recommendedName>
        <fullName evidence="2">Rhodanese domain-containing protein</fullName>
    </recommendedName>
</protein>
<organism evidence="3 4">
    <name type="scientific">Pseudodesulfovibrio portus</name>
    <dbReference type="NCBI Taxonomy" id="231439"/>
    <lineage>
        <taxon>Bacteria</taxon>
        <taxon>Pseudomonadati</taxon>
        <taxon>Thermodesulfobacteriota</taxon>
        <taxon>Desulfovibrionia</taxon>
        <taxon>Desulfovibrionales</taxon>
        <taxon>Desulfovibrionaceae</taxon>
    </lineage>
</organism>
<keyword evidence="4" id="KW-1185">Reference proteome</keyword>
<proteinExistence type="predicted"/>
<dbReference type="Pfam" id="PF00581">
    <property type="entry name" value="Rhodanese"/>
    <property type="match status" value="1"/>
</dbReference>
<dbReference type="InterPro" id="IPR001763">
    <property type="entry name" value="Rhodanese-like_dom"/>
</dbReference>